<sequence length="187" mass="19304">MQGWLATAAGAALMLGVLAGVPARAQENPQAPEAQTPNAQEQTPTGDTGQDETTQDDTKPGEAKPSETGADVAAAGPTGPYVFASPPSAQANRLYSVNVRNGEVNACQFERPEGSLVGVTRCFRRDASAQAGPPASYDILSTRYSGETGVFRVNALTGQMSVCYVRDMPKEGGGVEPAVVCTAPSSQ</sequence>
<organism evidence="3 4">
    <name type="scientific">Ancylobacter dichloromethanicus</name>
    <dbReference type="NCBI Taxonomy" id="518825"/>
    <lineage>
        <taxon>Bacteria</taxon>
        <taxon>Pseudomonadati</taxon>
        <taxon>Pseudomonadota</taxon>
        <taxon>Alphaproteobacteria</taxon>
        <taxon>Hyphomicrobiales</taxon>
        <taxon>Xanthobacteraceae</taxon>
        <taxon>Ancylobacter</taxon>
    </lineage>
</organism>
<protein>
    <recommendedName>
        <fullName evidence="5">Serine/threonine protein kinase</fullName>
    </recommendedName>
</protein>
<reference evidence="3" key="2">
    <citation type="submission" date="2023-01" db="EMBL/GenBank/DDBJ databases">
        <authorList>
            <person name="Sun Q."/>
            <person name="Evtushenko L."/>
        </authorList>
    </citation>
    <scope>NUCLEOTIDE SEQUENCE</scope>
    <source>
        <strain evidence="3">VKM B-2484</strain>
    </source>
</reference>
<proteinExistence type="predicted"/>
<name>A0A9W6J6Q6_9HYPH</name>
<feature type="region of interest" description="Disordered" evidence="1">
    <location>
        <begin position="24"/>
        <end position="84"/>
    </location>
</feature>
<reference evidence="3" key="1">
    <citation type="journal article" date="2014" name="Int. J. Syst. Evol. Microbiol.">
        <title>Complete genome sequence of Corynebacterium casei LMG S-19264T (=DSM 44701T), isolated from a smear-ripened cheese.</title>
        <authorList>
            <consortium name="US DOE Joint Genome Institute (JGI-PGF)"/>
            <person name="Walter F."/>
            <person name="Albersmeier A."/>
            <person name="Kalinowski J."/>
            <person name="Ruckert C."/>
        </authorList>
    </citation>
    <scope>NUCLEOTIDE SEQUENCE</scope>
    <source>
        <strain evidence="3">VKM B-2484</strain>
    </source>
</reference>
<accession>A0A9W6J6Q6</accession>
<evidence type="ECO:0000256" key="1">
    <source>
        <dbReference type="SAM" id="MobiDB-lite"/>
    </source>
</evidence>
<keyword evidence="4" id="KW-1185">Reference proteome</keyword>
<evidence type="ECO:0000313" key="3">
    <source>
        <dbReference type="EMBL" id="GLK70339.1"/>
    </source>
</evidence>
<evidence type="ECO:0000313" key="4">
    <source>
        <dbReference type="Proteomes" id="UP001143370"/>
    </source>
</evidence>
<evidence type="ECO:0000256" key="2">
    <source>
        <dbReference type="SAM" id="SignalP"/>
    </source>
</evidence>
<gene>
    <name evidence="3" type="ORF">GCM10017643_04540</name>
</gene>
<dbReference type="EMBL" id="BSFJ01000003">
    <property type="protein sequence ID" value="GLK70339.1"/>
    <property type="molecule type" value="Genomic_DNA"/>
</dbReference>
<evidence type="ECO:0008006" key="5">
    <source>
        <dbReference type="Google" id="ProtNLM"/>
    </source>
</evidence>
<feature type="signal peptide" evidence="2">
    <location>
        <begin position="1"/>
        <end position="25"/>
    </location>
</feature>
<feature type="compositionally biased region" description="Polar residues" evidence="1">
    <location>
        <begin position="27"/>
        <end position="41"/>
    </location>
</feature>
<feature type="chain" id="PRO_5040869204" description="Serine/threonine protein kinase" evidence="2">
    <location>
        <begin position="26"/>
        <end position="187"/>
    </location>
</feature>
<dbReference type="AlphaFoldDB" id="A0A9W6J6Q6"/>
<keyword evidence="2" id="KW-0732">Signal</keyword>
<dbReference type="Proteomes" id="UP001143370">
    <property type="component" value="Unassembled WGS sequence"/>
</dbReference>
<feature type="compositionally biased region" description="Basic and acidic residues" evidence="1">
    <location>
        <begin position="56"/>
        <end position="65"/>
    </location>
</feature>
<comment type="caution">
    <text evidence="3">The sequence shown here is derived from an EMBL/GenBank/DDBJ whole genome shotgun (WGS) entry which is preliminary data.</text>
</comment>